<accession>A0A2K0WB56</accession>
<comment type="caution">
    <text evidence="1">The sequence shown here is derived from an EMBL/GenBank/DDBJ whole genome shotgun (WGS) entry which is preliminary data.</text>
</comment>
<organism evidence="1 2">
    <name type="scientific">Gibberella nygamai</name>
    <name type="common">Bean root rot disease fungus</name>
    <name type="synonym">Fusarium nygamai</name>
    <dbReference type="NCBI Taxonomy" id="42673"/>
    <lineage>
        <taxon>Eukaryota</taxon>
        <taxon>Fungi</taxon>
        <taxon>Dikarya</taxon>
        <taxon>Ascomycota</taxon>
        <taxon>Pezizomycotina</taxon>
        <taxon>Sordariomycetes</taxon>
        <taxon>Hypocreomycetidae</taxon>
        <taxon>Hypocreales</taxon>
        <taxon>Nectriaceae</taxon>
        <taxon>Fusarium</taxon>
        <taxon>Fusarium fujikuroi species complex</taxon>
    </lineage>
</organism>
<dbReference type="EMBL" id="MTQA01000090">
    <property type="protein sequence ID" value="PNP79508.1"/>
    <property type="molecule type" value="Genomic_DNA"/>
</dbReference>
<protein>
    <submittedName>
        <fullName evidence="1">Uncharacterized protein</fullName>
    </submittedName>
</protein>
<gene>
    <name evidence="1" type="ORF">FNYG_07124</name>
</gene>
<dbReference type="Proteomes" id="UP000236664">
    <property type="component" value="Unassembled WGS sequence"/>
</dbReference>
<reference evidence="1 2" key="1">
    <citation type="submission" date="2017-06" db="EMBL/GenBank/DDBJ databases">
        <title>Genome of Fusarium nygamai isolate CS10214.</title>
        <authorList>
            <person name="Gardiner D.M."/>
            <person name="Obanor F."/>
            <person name="Kazan K."/>
        </authorList>
    </citation>
    <scope>NUCLEOTIDE SEQUENCE [LARGE SCALE GENOMIC DNA]</scope>
    <source>
        <strain evidence="1 2">CS10214</strain>
    </source>
</reference>
<sequence>MGPYQHVVTRIDSSDDPGSLVYNSLSARLSRSNSTQLQIYQQRAWLFFDDTRLYLPRISGRPRFPSQNFLCQEADRWVSRGGGGLVENSELIRSQRRSQKWQDEYATIETKRADDKTIRELRENYSTLRHEFEALQQAMSGNSELSVPVLEEPEVLREEAEKMIEQHTACDLATVAKYVRYLPLASCIVCRQPHHTATIPASSRLFAGKTLAEIELFLDLYLRVLDEDGTLDLEEPIDFCFGLG</sequence>
<proteinExistence type="predicted"/>
<dbReference type="AlphaFoldDB" id="A0A2K0WB56"/>
<evidence type="ECO:0000313" key="2">
    <source>
        <dbReference type="Proteomes" id="UP000236664"/>
    </source>
</evidence>
<dbReference type="OrthoDB" id="4636359at2759"/>
<evidence type="ECO:0000313" key="1">
    <source>
        <dbReference type="EMBL" id="PNP79508.1"/>
    </source>
</evidence>
<keyword evidence="2" id="KW-1185">Reference proteome</keyword>
<name>A0A2K0WB56_GIBNY</name>